<dbReference type="RefSeq" id="WP_073313571.1">
    <property type="nucleotide sequence ID" value="NZ_FQYP01000001.1"/>
</dbReference>
<dbReference type="NCBIfam" id="NF033634">
    <property type="entry name" value="SLATT_1"/>
    <property type="match status" value="1"/>
</dbReference>
<feature type="transmembrane region" description="Helical" evidence="1">
    <location>
        <begin position="61"/>
        <end position="80"/>
    </location>
</feature>
<accession>A0A1M6AY50</accession>
<dbReference type="STRING" id="570521.SAMN04488508_101536"/>
<evidence type="ECO:0000313" key="2">
    <source>
        <dbReference type="EMBL" id="SHI41390.1"/>
    </source>
</evidence>
<keyword evidence="1" id="KW-0812">Transmembrane</keyword>
<evidence type="ECO:0000256" key="1">
    <source>
        <dbReference type="SAM" id="Phobius"/>
    </source>
</evidence>
<dbReference type="OrthoDB" id="9791874at2"/>
<protein>
    <recommendedName>
        <fullName evidence="4">DUF4231 domain-containing protein</fullName>
    </recommendedName>
</protein>
<dbReference type="InterPro" id="IPR025325">
    <property type="entry name" value="DUF4231"/>
</dbReference>
<keyword evidence="1" id="KW-1133">Transmembrane helix</keyword>
<evidence type="ECO:0000313" key="3">
    <source>
        <dbReference type="Proteomes" id="UP000184432"/>
    </source>
</evidence>
<reference evidence="3" key="1">
    <citation type="submission" date="2016-11" db="EMBL/GenBank/DDBJ databases">
        <authorList>
            <person name="Varghese N."/>
            <person name="Submissions S."/>
        </authorList>
    </citation>
    <scope>NUCLEOTIDE SEQUENCE [LARGE SCALE GENOMIC DNA]</scope>
    <source>
        <strain evidence="3">DSM 22623</strain>
    </source>
</reference>
<evidence type="ECO:0008006" key="4">
    <source>
        <dbReference type="Google" id="ProtNLM"/>
    </source>
</evidence>
<dbReference type="Proteomes" id="UP000184432">
    <property type="component" value="Unassembled WGS sequence"/>
</dbReference>
<proteinExistence type="predicted"/>
<gene>
    <name evidence="2" type="ORF">SAMN04488508_101536</name>
</gene>
<dbReference type="EMBL" id="FQYP01000001">
    <property type="protein sequence ID" value="SHI41390.1"/>
    <property type="molecule type" value="Genomic_DNA"/>
</dbReference>
<keyword evidence="1" id="KW-0472">Membrane</keyword>
<dbReference type="AlphaFoldDB" id="A0A1M6AY50"/>
<name>A0A1M6AY50_9FLAO</name>
<sequence length="145" mass="16963">MNQEEYIKQRVDNQLHWYSAKSMINKKMHLGTRGLVIIFSAFIPFAAGFSETHPDHLYLNYLIGVLGMLVAIIAGVSALMKYQEKWVKYRSTAEALNREKYMFMTSSGNYRDEKDPFHLLVTRVENIIALENTMWSEFMNEDEKI</sequence>
<dbReference type="Pfam" id="PF14015">
    <property type="entry name" value="DUF4231"/>
    <property type="match status" value="1"/>
</dbReference>
<organism evidence="2 3">
    <name type="scientific">Aquimarina spongiae</name>
    <dbReference type="NCBI Taxonomy" id="570521"/>
    <lineage>
        <taxon>Bacteria</taxon>
        <taxon>Pseudomonadati</taxon>
        <taxon>Bacteroidota</taxon>
        <taxon>Flavobacteriia</taxon>
        <taxon>Flavobacteriales</taxon>
        <taxon>Flavobacteriaceae</taxon>
        <taxon>Aquimarina</taxon>
    </lineage>
</organism>
<keyword evidence="3" id="KW-1185">Reference proteome</keyword>
<feature type="transmembrane region" description="Helical" evidence="1">
    <location>
        <begin position="30"/>
        <end position="49"/>
    </location>
</feature>